<gene>
    <name evidence="1" type="ORF">SAMN04489745_0122</name>
</gene>
<protein>
    <submittedName>
        <fullName evidence="1">Uncharacterized protein</fullName>
    </submittedName>
</protein>
<name>A0A1H4I8K0_9MICC</name>
<dbReference type="STRING" id="156980.SAMN04489745_0122"/>
<proteinExistence type="predicted"/>
<dbReference type="RefSeq" id="WP_074783873.1">
    <property type="nucleotide sequence ID" value="NZ_FNSN01000002.1"/>
</dbReference>
<dbReference type="Proteomes" id="UP000182652">
    <property type="component" value="Unassembled WGS sequence"/>
</dbReference>
<organism evidence="1 2">
    <name type="scientific">Arthrobacter woluwensis</name>
    <dbReference type="NCBI Taxonomy" id="156980"/>
    <lineage>
        <taxon>Bacteria</taxon>
        <taxon>Bacillati</taxon>
        <taxon>Actinomycetota</taxon>
        <taxon>Actinomycetes</taxon>
        <taxon>Micrococcales</taxon>
        <taxon>Micrococcaceae</taxon>
        <taxon>Arthrobacter</taxon>
    </lineage>
</organism>
<evidence type="ECO:0000313" key="1">
    <source>
        <dbReference type="EMBL" id="SEB30225.1"/>
    </source>
</evidence>
<accession>A0A1H4I8K0</accession>
<keyword evidence="2" id="KW-1185">Reference proteome</keyword>
<dbReference type="AlphaFoldDB" id="A0A1H4I8K0"/>
<reference evidence="1 2" key="1">
    <citation type="submission" date="2016-10" db="EMBL/GenBank/DDBJ databases">
        <authorList>
            <person name="de Groot N.N."/>
        </authorList>
    </citation>
    <scope>NUCLEOTIDE SEQUENCE [LARGE SCALE GENOMIC DNA]</scope>
    <source>
        <strain evidence="1 2">DSM 10495</strain>
    </source>
</reference>
<evidence type="ECO:0000313" key="2">
    <source>
        <dbReference type="Proteomes" id="UP000182652"/>
    </source>
</evidence>
<sequence length="270" mass="28539">MEAHVVAVAQTPFREQQVDAVQARELTNRIRLGLEGLWELVKDAYRSQAWSVLGYGSWDEYCTREFGSLPMQPPREERQQVIDSLRSAGLSVRAIGAVTGLGVGTVHAAIASSSVPEVAGAEVLGVDGKNYPAAATAHNTAAVQDVEMGDVLPAQMGIGLLDVSAPAVPPGKDRLAAVRKLTASSKAPLPLVISLAHEVMNGPQLLPGTDEEAEDVLQLGIASSRGILALGHLLRALSPEPENDSVLEMANNVQDAITILGEVLDEIHAR</sequence>
<dbReference type="EMBL" id="FNSN01000002">
    <property type="protein sequence ID" value="SEB30225.1"/>
    <property type="molecule type" value="Genomic_DNA"/>
</dbReference>